<dbReference type="AlphaFoldDB" id="A0AAD8CH54"/>
<dbReference type="GO" id="GO:0070286">
    <property type="term" value="P:axonemal dynein complex assembly"/>
    <property type="evidence" value="ECO:0007669"/>
    <property type="project" value="InterPro"/>
</dbReference>
<dbReference type="InterPro" id="IPR039505">
    <property type="entry name" value="DRC1/2_N"/>
</dbReference>
<dbReference type="EMBL" id="JAGXEW010000054">
    <property type="protein sequence ID" value="KAK1151000.1"/>
    <property type="molecule type" value="Genomic_DNA"/>
</dbReference>
<gene>
    <name evidence="19" type="primary">Ccdc65</name>
    <name evidence="19" type="ORF">AOXY_G33003</name>
</gene>
<keyword evidence="5 16" id="KW-0175">Coiled coil</keyword>
<keyword evidence="3" id="KW-0963">Cytoplasm</keyword>
<evidence type="ECO:0000256" key="3">
    <source>
        <dbReference type="ARBA" id="ARBA00022490"/>
    </source>
</evidence>
<keyword evidence="8" id="KW-0966">Cell projection</keyword>
<evidence type="ECO:0000256" key="7">
    <source>
        <dbReference type="ARBA" id="ARBA00023212"/>
    </source>
</evidence>
<dbReference type="InterPro" id="IPR029440">
    <property type="entry name" value="DRC1_C"/>
</dbReference>
<name>A0AAD8CH54_ACIOX</name>
<dbReference type="GO" id="GO:0005858">
    <property type="term" value="C:axonemal dynein complex"/>
    <property type="evidence" value="ECO:0007669"/>
    <property type="project" value="InterPro"/>
</dbReference>
<evidence type="ECO:0000256" key="15">
    <source>
        <dbReference type="ARBA" id="ARBA00046115"/>
    </source>
</evidence>
<protein>
    <recommendedName>
        <fullName evidence="2">Dynein regulatory complex protein 1</fullName>
    </recommendedName>
    <alternativeName>
        <fullName evidence="9">Coiled-coil domain-containing protein 164</fullName>
    </alternativeName>
    <alternativeName>
        <fullName evidence="13">Coiled-coil domain-containing protein 65</fullName>
    </alternativeName>
    <alternativeName>
        <fullName evidence="12">Dynein regulatory complex subunit 2</fullName>
    </alternativeName>
</protein>
<evidence type="ECO:0000256" key="2">
    <source>
        <dbReference type="ARBA" id="ARBA00013815"/>
    </source>
</evidence>
<dbReference type="GO" id="GO:0003352">
    <property type="term" value="P:regulation of cilium movement"/>
    <property type="evidence" value="ECO:0007669"/>
    <property type="project" value="TreeGrafter"/>
</dbReference>
<evidence type="ECO:0000256" key="10">
    <source>
        <dbReference type="ARBA" id="ARBA00037841"/>
    </source>
</evidence>
<feature type="domain" description="Dynein regulatory complex protein 1/2 N-terminal" evidence="17">
    <location>
        <begin position="26"/>
        <end position="126"/>
    </location>
</feature>
<feature type="coiled-coil region" evidence="16">
    <location>
        <begin position="102"/>
        <end position="155"/>
    </location>
</feature>
<comment type="subcellular location">
    <subcellularLocation>
        <location evidence="1">Cytoplasm</location>
        <location evidence="1">Cytoskeleton</location>
        <location evidence="1">Flagellum axoneme</location>
    </subcellularLocation>
    <subcellularLocation>
        <location evidence="10">Cytoplasm</location>
        <location evidence="10">Cytoskeleton</location>
        <location evidence="10">Flagellum basal body</location>
    </subcellularLocation>
</comment>
<comment type="caution">
    <text evidence="19">The sequence shown here is derived from an EMBL/GenBank/DDBJ whole genome shotgun (WGS) entry which is preliminary data.</text>
</comment>
<dbReference type="InterPro" id="IPR039750">
    <property type="entry name" value="DRC1/DRC2"/>
</dbReference>
<keyword evidence="20" id="KW-1185">Reference proteome</keyword>
<dbReference type="Pfam" id="PF14775">
    <property type="entry name" value="NYD-SP28_assoc"/>
    <property type="match status" value="1"/>
</dbReference>
<evidence type="ECO:0000256" key="9">
    <source>
        <dbReference type="ARBA" id="ARBA00031554"/>
    </source>
</evidence>
<evidence type="ECO:0000256" key="13">
    <source>
        <dbReference type="ARBA" id="ARBA00041517"/>
    </source>
</evidence>
<comment type="function">
    <text evidence="15">Component of the nexin-dynein regulatory complex (N-DRC) a key regulator of ciliary/flagellar motility which maintains the alignment and integrity of the distal axoneme and regulates microtubule sliding in motile axonemes. Plays a critical role in the assembly of N-DRC and also stabilizes the assembly of multiple inner dynein arms and radial spokes. Coassembles with CCDC65/DRC2 to form a central scaffold needed for assembly of the N-DRC and its attachment to the outer doublet microtubules.</text>
</comment>
<dbReference type="PANTHER" id="PTHR21625">
    <property type="entry name" value="NYD-SP28 PROTEIN"/>
    <property type="match status" value="1"/>
</dbReference>
<evidence type="ECO:0000256" key="1">
    <source>
        <dbReference type="ARBA" id="ARBA00004611"/>
    </source>
</evidence>
<comment type="similarity">
    <text evidence="11">Belongs to the DRC2 family.</text>
</comment>
<evidence type="ECO:0000313" key="20">
    <source>
        <dbReference type="Proteomes" id="UP001230051"/>
    </source>
</evidence>
<evidence type="ECO:0000259" key="18">
    <source>
        <dbReference type="Pfam" id="PF14775"/>
    </source>
</evidence>
<evidence type="ECO:0000256" key="14">
    <source>
        <dbReference type="ARBA" id="ARBA00045865"/>
    </source>
</evidence>
<dbReference type="GO" id="GO:0060285">
    <property type="term" value="P:cilium-dependent cell motility"/>
    <property type="evidence" value="ECO:0007669"/>
    <property type="project" value="TreeGrafter"/>
</dbReference>
<evidence type="ECO:0000313" key="19">
    <source>
        <dbReference type="EMBL" id="KAK1151000.1"/>
    </source>
</evidence>
<feature type="coiled-coil region" evidence="16">
    <location>
        <begin position="279"/>
        <end position="306"/>
    </location>
</feature>
<evidence type="ECO:0000256" key="11">
    <source>
        <dbReference type="ARBA" id="ARBA00038424"/>
    </source>
</evidence>
<feature type="domain" description="Dynein regulatory complex protein 1 C-terminal" evidence="18">
    <location>
        <begin position="401"/>
        <end position="443"/>
    </location>
</feature>
<comment type="function">
    <text evidence="14">Component of the nexin-dynein regulatory complex (N-DRC), a key regulator of ciliary/flagellar motility which maintains the alignment and integrity of the distal axoneme and regulates microtubule sliding in motile axonemes. Plays a critical role in the assembly of N-DRC and also stabilizes the assembly of multiple inner dynein arms and radial spokes. Coassembles with DRC1 to form a central scaffold needed for assembly of the N-DRC and its attachment to the outer doublet microtubules.</text>
</comment>
<dbReference type="PANTHER" id="PTHR21625:SF0">
    <property type="entry name" value="DYNEIN REGULATORY COMPLEX SUBUNIT 2"/>
    <property type="match status" value="1"/>
</dbReference>
<evidence type="ECO:0000256" key="8">
    <source>
        <dbReference type="ARBA" id="ARBA00023273"/>
    </source>
</evidence>
<keyword evidence="4" id="KW-0282">Flagellum</keyword>
<evidence type="ECO:0000259" key="17">
    <source>
        <dbReference type="Pfam" id="PF14772"/>
    </source>
</evidence>
<keyword evidence="7" id="KW-0206">Cytoskeleton</keyword>
<evidence type="ECO:0000256" key="5">
    <source>
        <dbReference type="ARBA" id="ARBA00023054"/>
    </source>
</evidence>
<evidence type="ECO:0000256" key="16">
    <source>
        <dbReference type="SAM" id="Coils"/>
    </source>
</evidence>
<proteinExistence type="inferred from homology"/>
<evidence type="ECO:0000256" key="6">
    <source>
        <dbReference type="ARBA" id="ARBA00023069"/>
    </source>
</evidence>
<accession>A0AAD8CH54</accession>
<evidence type="ECO:0000256" key="12">
    <source>
        <dbReference type="ARBA" id="ARBA00040899"/>
    </source>
</evidence>
<dbReference type="Proteomes" id="UP001230051">
    <property type="component" value="Unassembled WGS sequence"/>
</dbReference>
<reference evidence="19" key="1">
    <citation type="submission" date="2022-02" db="EMBL/GenBank/DDBJ databases">
        <title>Atlantic sturgeon de novo genome assembly.</title>
        <authorList>
            <person name="Stock M."/>
            <person name="Klopp C."/>
            <person name="Guiguen Y."/>
            <person name="Cabau C."/>
            <person name="Parinello H."/>
            <person name="Santidrian Yebra-Pimentel E."/>
            <person name="Kuhl H."/>
            <person name="Dirks R.P."/>
            <person name="Guessner J."/>
            <person name="Wuertz S."/>
            <person name="Du K."/>
            <person name="Schartl M."/>
        </authorList>
    </citation>
    <scope>NUCLEOTIDE SEQUENCE</scope>
    <source>
        <strain evidence="19">STURGEONOMICS-FGT-2020</strain>
        <tissue evidence="19">Whole blood</tissue>
    </source>
</reference>
<evidence type="ECO:0000256" key="4">
    <source>
        <dbReference type="ARBA" id="ARBA00022846"/>
    </source>
</evidence>
<organism evidence="19 20">
    <name type="scientific">Acipenser oxyrinchus oxyrinchus</name>
    <dbReference type="NCBI Taxonomy" id="40147"/>
    <lineage>
        <taxon>Eukaryota</taxon>
        <taxon>Metazoa</taxon>
        <taxon>Chordata</taxon>
        <taxon>Craniata</taxon>
        <taxon>Vertebrata</taxon>
        <taxon>Euteleostomi</taxon>
        <taxon>Actinopterygii</taxon>
        <taxon>Chondrostei</taxon>
        <taxon>Acipenseriformes</taxon>
        <taxon>Acipenseridae</taxon>
        <taxon>Acipenser</taxon>
    </lineage>
</organism>
<dbReference type="Pfam" id="PF14772">
    <property type="entry name" value="NYD-SP28"/>
    <property type="match status" value="1"/>
</dbReference>
<sequence>MPKKGGKKSAKLSNMSEEERLLFMQQKALAEEELSKKKEDILTQFLKDKLAKEEKSSVLNLNKINQQWRVLMRETKGRELKKDIEVLSQTFERVVDRKDSVIKSLAWDLEEAEAQYSQALRAHLHNLDVLLQLQRGRLESLEQNYQAELEALRGEFHTERELILSQHQQECTHLEDVSFAMEQNYSEQENDVKQDFHSVRDEIRNKNIEEKHALRIQLEGTVEELWRHFQQALRSYNEATEERKSAFEALRGRDEKSAKEIEMQMKKIQKLQDSIALVRSRLASSARESEKQNRRLQEEKEAIQGHFHTIKTQMNRARACERGQLAKLTLHSNAAIKKLQQLIEKGEYVLRLTEMCRKLETEEEKVLPFYSSSLSAEEQSQEQAAAMEPPTEQLAQAMQDYTALERFWQRYNKALLEQLALEREKAVLARENAQLRQLLKQYLDGISVSDDTLGQLNPLFIVNQRTNARLPAVPLSEGRVARHAHTVIEAAHIVQHTI</sequence>
<keyword evidence="6" id="KW-0969">Cilium</keyword>